<keyword evidence="2" id="KW-1185">Reference proteome</keyword>
<dbReference type="Proteomes" id="UP000032544">
    <property type="component" value="Unassembled WGS sequence"/>
</dbReference>
<comment type="caution">
    <text evidence="1">The sequence shown here is derived from an EMBL/GenBank/DDBJ whole genome shotgun (WGS) entry which is preliminary data.</text>
</comment>
<dbReference type="RefSeq" id="WP_045033414.1">
    <property type="nucleotide sequence ID" value="NZ_JRHC01000007.1"/>
</dbReference>
<proteinExistence type="predicted"/>
<evidence type="ECO:0008006" key="3">
    <source>
        <dbReference type="Google" id="ProtNLM"/>
    </source>
</evidence>
<evidence type="ECO:0000313" key="2">
    <source>
        <dbReference type="Proteomes" id="UP000032544"/>
    </source>
</evidence>
<sequence length="161" mass="18741">MKIEKPNRVSHAYVQTIHGKMEEILPLYCPVRELDWCENWNPKTVYSNSGLVEKDCIFITPDGETDVVWIVTDYDTEKGHVEMFYHVPQVLITKLEIQVTALSENKTEIVLTYSKTSLSEKGDKILEKFTKEEYDIMMDSWEKAMNHYLATGIMLTNLPNF</sequence>
<accession>A0A0D8J6D9</accession>
<dbReference type="AlphaFoldDB" id="A0A0D8J6D9"/>
<reference evidence="1 2" key="1">
    <citation type="submission" date="2014-09" db="EMBL/GenBank/DDBJ databases">
        <title>Draft Genome Sequence of Draconibacterium sp. JN14CK-3.</title>
        <authorList>
            <person name="Dong C."/>
            <person name="Lai Q."/>
            <person name="Shao Z."/>
        </authorList>
    </citation>
    <scope>NUCLEOTIDE SEQUENCE [LARGE SCALE GENOMIC DNA]</scope>
    <source>
        <strain evidence="1 2">JN14CK-3</strain>
    </source>
</reference>
<evidence type="ECO:0000313" key="1">
    <source>
        <dbReference type="EMBL" id="KJF42091.1"/>
    </source>
</evidence>
<protein>
    <recommendedName>
        <fullName evidence="3">ATPase</fullName>
    </recommendedName>
</protein>
<gene>
    <name evidence="1" type="ORF">LH29_22725</name>
</gene>
<dbReference type="OrthoDB" id="5458416at2"/>
<dbReference type="EMBL" id="JRHC01000007">
    <property type="protein sequence ID" value="KJF42091.1"/>
    <property type="molecule type" value="Genomic_DNA"/>
</dbReference>
<name>A0A0D8J6D9_9BACT</name>
<organism evidence="1 2">
    <name type="scientific">Draconibacterium sediminis</name>
    <dbReference type="NCBI Taxonomy" id="1544798"/>
    <lineage>
        <taxon>Bacteria</taxon>
        <taxon>Pseudomonadati</taxon>
        <taxon>Bacteroidota</taxon>
        <taxon>Bacteroidia</taxon>
        <taxon>Marinilabiliales</taxon>
        <taxon>Prolixibacteraceae</taxon>
        <taxon>Draconibacterium</taxon>
    </lineage>
</organism>